<accession>A0A5B7FWH5</accession>
<proteinExistence type="predicted"/>
<name>A0A5B7FWH5_PORTR</name>
<dbReference type="Proteomes" id="UP000324222">
    <property type="component" value="Unassembled WGS sequence"/>
</dbReference>
<keyword evidence="2" id="KW-1185">Reference proteome</keyword>
<comment type="caution">
    <text evidence="1">The sequence shown here is derived from an EMBL/GenBank/DDBJ whole genome shotgun (WGS) entry which is preliminary data.</text>
</comment>
<evidence type="ECO:0000313" key="1">
    <source>
        <dbReference type="EMBL" id="MPC49665.1"/>
    </source>
</evidence>
<organism evidence="1 2">
    <name type="scientific">Portunus trituberculatus</name>
    <name type="common">Swimming crab</name>
    <name type="synonym">Neptunus trituberculatus</name>
    <dbReference type="NCBI Taxonomy" id="210409"/>
    <lineage>
        <taxon>Eukaryota</taxon>
        <taxon>Metazoa</taxon>
        <taxon>Ecdysozoa</taxon>
        <taxon>Arthropoda</taxon>
        <taxon>Crustacea</taxon>
        <taxon>Multicrustacea</taxon>
        <taxon>Malacostraca</taxon>
        <taxon>Eumalacostraca</taxon>
        <taxon>Eucarida</taxon>
        <taxon>Decapoda</taxon>
        <taxon>Pleocyemata</taxon>
        <taxon>Brachyura</taxon>
        <taxon>Eubrachyura</taxon>
        <taxon>Portunoidea</taxon>
        <taxon>Portunidae</taxon>
        <taxon>Portuninae</taxon>
        <taxon>Portunus</taxon>
    </lineage>
</organism>
<dbReference type="AlphaFoldDB" id="A0A5B7FWH5"/>
<reference evidence="1 2" key="1">
    <citation type="submission" date="2019-05" db="EMBL/GenBank/DDBJ databases">
        <title>Another draft genome of Portunus trituberculatus and its Hox gene families provides insights of decapod evolution.</title>
        <authorList>
            <person name="Jeong J.-H."/>
            <person name="Song I."/>
            <person name="Kim S."/>
            <person name="Choi T."/>
            <person name="Kim D."/>
            <person name="Ryu S."/>
            <person name="Kim W."/>
        </authorList>
    </citation>
    <scope>NUCLEOTIDE SEQUENCE [LARGE SCALE GENOMIC DNA]</scope>
    <source>
        <tissue evidence="1">Muscle</tissue>
    </source>
</reference>
<dbReference type="EMBL" id="VSRR010009022">
    <property type="protein sequence ID" value="MPC49665.1"/>
    <property type="molecule type" value="Genomic_DNA"/>
</dbReference>
<gene>
    <name evidence="1" type="ORF">E2C01_043475</name>
</gene>
<sequence>MEALVSGHESKANLLMCRRPESVLVFVCVRGMEASVVEGEALRKNSSFEAEPLQKVLVSVGGVEVLYTAKNTCNI</sequence>
<protein>
    <submittedName>
        <fullName evidence="1">Uncharacterized protein</fullName>
    </submittedName>
</protein>
<evidence type="ECO:0000313" key="2">
    <source>
        <dbReference type="Proteomes" id="UP000324222"/>
    </source>
</evidence>